<sequence length="82" mass="8612">MEEKQVKLSVEDTGPGFSAAALAKGGQPFFTSDASRPQEGHLGMGLFGAAQTEKQHGGSLHLSNTSQGAKVELNLPVTNMRE</sequence>
<dbReference type="InterPro" id="IPR005467">
    <property type="entry name" value="His_kinase_dom"/>
</dbReference>
<dbReference type="PANTHER" id="PTHR44936:SF10">
    <property type="entry name" value="SENSOR PROTEIN RSTB"/>
    <property type="match status" value="1"/>
</dbReference>
<dbReference type="PRINTS" id="PR00344">
    <property type="entry name" value="BCTRLSENSOR"/>
</dbReference>
<dbReference type="InterPro" id="IPR036890">
    <property type="entry name" value="HATPase_C_sf"/>
</dbReference>
<dbReference type="RefSeq" id="WP_289600154.1">
    <property type="nucleotide sequence ID" value="NZ_JAUDCL010000018.1"/>
</dbReference>
<feature type="domain" description="Histidine kinase" evidence="8">
    <location>
        <begin position="1"/>
        <end position="79"/>
    </location>
</feature>
<accession>A0ABT7UTS5</accession>
<protein>
    <recommendedName>
        <fullName evidence="2">histidine kinase</fullName>
        <ecNumber evidence="2">2.7.13.3</ecNumber>
    </recommendedName>
</protein>
<name>A0ABT7UTS5_9FIRM</name>
<dbReference type="SUPFAM" id="SSF55874">
    <property type="entry name" value="ATPase domain of HSP90 chaperone/DNA topoisomerase II/histidine kinase"/>
    <property type="match status" value="1"/>
</dbReference>
<keyword evidence="7" id="KW-0902">Two-component regulatory system</keyword>
<reference evidence="9 10" key="1">
    <citation type="submission" date="2023-06" db="EMBL/GenBank/DDBJ databases">
        <title>Identification and characterization of horizontal gene transfer across gut microbiota members of farm animals based on homology search.</title>
        <authorList>
            <person name="Schwarzerova J."/>
            <person name="Nykrynova M."/>
            <person name="Jureckova K."/>
            <person name="Cejkova D."/>
            <person name="Rychlik I."/>
        </authorList>
    </citation>
    <scope>NUCLEOTIDE SEQUENCE [LARGE SCALE GENOMIC DNA]</scope>
    <source>
        <strain evidence="9 10">ET340</strain>
    </source>
</reference>
<evidence type="ECO:0000256" key="7">
    <source>
        <dbReference type="ARBA" id="ARBA00023012"/>
    </source>
</evidence>
<dbReference type="GO" id="GO:0005524">
    <property type="term" value="F:ATP binding"/>
    <property type="evidence" value="ECO:0007669"/>
    <property type="project" value="UniProtKB-KW"/>
</dbReference>
<dbReference type="EC" id="2.7.13.3" evidence="2"/>
<dbReference type="InterPro" id="IPR003594">
    <property type="entry name" value="HATPase_dom"/>
</dbReference>
<keyword evidence="5" id="KW-0418">Kinase</keyword>
<dbReference type="Gene3D" id="3.30.565.10">
    <property type="entry name" value="Histidine kinase-like ATPase, C-terminal domain"/>
    <property type="match status" value="1"/>
</dbReference>
<evidence type="ECO:0000256" key="3">
    <source>
        <dbReference type="ARBA" id="ARBA00022679"/>
    </source>
</evidence>
<evidence type="ECO:0000256" key="5">
    <source>
        <dbReference type="ARBA" id="ARBA00022777"/>
    </source>
</evidence>
<proteinExistence type="predicted"/>
<gene>
    <name evidence="9" type="ORF">QUW08_10175</name>
</gene>
<evidence type="ECO:0000256" key="4">
    <source>
        <dbReference type="ARBA" id="ARBA00022741"/>
    </source>
</evidence>
<dbReference type="Pfam" id="PF02518">
    <property type="entry name" value="HATPase_c"/>
    <property type="match status" value="1"/>
</dbReference>
<evidence type="ECO:0000259" key="8">
    <source>
        <dbReference type="PROSITE" id="PS50109"/>
    </source>
</evidence>
<dbReference type="EMBL" id="JAUDCL010000018">
    <property type="protein sequence ID" value="MDM8201650.1"/>
    <property type="molecule type" value="Genomic_DNA"/>
</dbReference>
<evidence type="ECO:0000313" key="9">
    <source>
        <dbReference type="EMBL" id="MDM8201650.1"/>
    </source>
</evidence>
<comment type="catalytic activity">
    <reaction evidence="1">
        <text>ATP + protein L-histidine = ADP + protein N-phospho-L-histidine.</text>
        <dbReference type="EC" id="2.7.13.3"/>
    </reaction>
</comment>
<dbReference type="Proteomes" id="UP001529380">
    <property type="component" value="Unassembled WGS sequence"/>
</dbReference>
<evidence type="ECO:0000256" key="1">
    <source>
        <dbReference type="ARBA" id="ARBA00000085"/>
    </source>
</evidence>
<comment type="caution">
    <text evidence="9">The sequence shown here is derived from an EMBL/GenBank/DDBJ whole genome shotgun (WGS) entry which is preliminary data.</text>
</comment>
<keyword evidence="10" id="KW-1185">Reference proteome</keyword>
<dbReference type="PANTHER" id="PTHR44936">
    <property type="entry name" value="SENSOR PROTEIN CREC"/>
    <property type="match status" value="1"/>
</dbReference>
<evidence type="ECO:0000313" key="10">
    <source>
        <dbReference type="Proteomes" id="UP001529380"/>
    </source>
</evidence>
<dbReference type="InterPro" id="IPR004358">
    <property type="entry name" value="Sig_transdc_His_kin-like_C"/>
</dbReference>
<organism evidence="9 10">
    <name type="scientific">Allofournierella massiliensis</name>
    <dbReference type="NCBI Taxonomy" id="1650663"/>
    <lineage>
        <taxon>Bacteria</taxon>
        <taxon>Bacillati</taxon>
        <taxon>Bacillota</taxon>
        <taxon>Clostridia</taxon>
        <taxon>Eubacteriales</taxon>
        <taxon>Oscillospiraceae</taxon>
        <taxon>Allofournierella</taxon>
    </lineage>
</organism>
<evidence type="ECO:0000256" key="6">
    <source>
        <dbReference type="ARBA" id="ARBA00022840"/>
    </source>
</evidence>
<dbReference type="PROSITE" id="PS50109">
    <property type="entry name" value="HIS_KIN"/>
    <property type="match status" value="1"/>
</dbReference>
<dbReference type="InterPro" id="IPR050980">
    <property type="entry name" value="2C_sensor_his_kinase"/>
</dbReference>
<keyword evidence="4" id="KW-0547">Nucleotide-binding</keyword>
<keyword evidence="3" id="KW-0808">Transferase</keyword>
<evidence type="ECO:0000256" key="2">
    <source>
        <dbReference type="ARBA" id="ARBA00012438"/>
    </source>
</evidence>
<keyword evidence="6 9" id="KW-0067">ATP-binding</keyword>